<feature type="domain" description="MADF" evidence="3">
    <location>
        <begin position="13"/>
        <end position="99"/>
    </location>
</feature>
<dbReference type="InterPro" id="IPR004210">
    <property type="entry name" value="BESS_motif"/>
</dbReference>
<dbReference type="Proteomes" id="UP000325440">
    <property type="component" value="Unassembled WGS sequence"/>
</dbReference>
<dbReference type="PROSITE" id="PS51031">
    <property type="entry name" value="BESS"/>
    <property type="match status" value="1"/>
</dbReference>
<dbReference type="InterPro" id="IPR006578">
    <property type="entry name" value="MADF-dom"/>
</dbReference>
<protein>
    <submittedName>
        <fullName evidence="5">BESS motif,MADF domain,SANT/Myb domain,Myb-like domain</fullName>
    </submittedName>
</protein>
<dbReference type="Pfam" id="PF10545">
    <property type="entry name" value="MADF_DNA_bdg"/>
    <property type="match status" value="1"/>
</dbReference>
<dbReference type="GO" id="GO:0005667">
    <property type="term" value="C:transcription regulator complex"/>
    <property type="evidence" value="ECO:0007669"/>
    <property type="project" value="TreeGrafter"/>
</dbReference>
<dbReference type="PANTHER" id="PTHR12243">
    <property type="entry name" value="MADF DOMAIN TRANSCRIPTION FACTOR"/>
    <property type="match status" value="1"/>
</dbReference>
<dbReference type="PANTHER" id="PTHR12243:SF67">
    <property type="entry name" value="COREPRESSOR OF PANGOLIN, ISOFORM A-RELATED"/>
    <property type="match status" value="1"/>
</dbReference>
<evidence type="ECO:0000313" key="5">
    <source>
        <dbReference type="EMBL" id="VVC40020.1"/>
    </source>
</evidence>
<dbReference type="GO" id="GO:0003677">
    <property type="term" value="F:DNA binding"/>
    <property type="evidence" value="ECO:0007669"/>
    <property type="project" value="InterPro"/>
</dbReference>
<evidence type="ECO:0000259" key="4">
    <source>
        <dbReference type="PROSITE" id="PS51031"/>
    </source>
</evidence>
<accession>A0A5E4N827</accession>
<proteinExistence type="predicted"/>
<dbReference type="EMBL" id="CABPRJ010001899">
    <property type="protein sequence ID" value="VVC40020.1"/>
    <property type="molecule type" value="Genomic_DNA"/>
</dbReference>
<dbReference type="PROSITE" id="PS51029">
    <property type="entry name" value="MADF"/>
    <property type="match status" value="1"/>
</dbReference>
<dbReference type="GO" id="GO:0005634">
    <property type="term" value="C:nucleus"/>
    <property type="evidence" value="ECO:0007669"/>
    <property type="project" value="UniProtKB-SubCell"/>
</dbReference>
<evidence type="ECO:0000256" key="1">
    <source>
        <dbReference type="PROSITE-ProRule" id="PRU00371"/>
    </source>
</evidence>
<sequence>MSKSAFNLIEDELLVEEVSKNQVIYDNSHEKHKDLHYKEIIWNKISPIVGRSTDDCKKRWRNIRDTYMKHKRKPGTVSGTSKKKWALAENLSFLNNVIQYERNMIAHFNGNDSLIEDNTEDANEKFENNTIEKSVIESDFNEYQPPTKMSKIKNYQIDRASTIVESLQKPNEAIITYNTTTVDEIDLFFQSIAGIVKKLPPRGVTEARLEVLKTVSALEEKYSDNYY</sequence>
<dbReference type="PROSITE" id="PS50090">
    <property type="entry name" value="MYB_LIKE"/>
    <property type="match status" value="1"/>
</dbReference>
<feature type="domain" description="Myb-like" evidence="2">
    <location>
        <begin position="1"/>
        <end position="64"/>
    </location>
</feature>
<feature type="domain" description="BESS" evidence="4">
    <location>
        <begin position="182"/>
        <end position="221"/>
    </location>
</feature>
<dbReference type="SMART" id="SM00595">
    <property type="entry name" value="MADF"/>
    <property type="match status" value="1"/>
</dbReference>
<dbReference type="SMART" id="SM00717">
    <property type="entry name" value="SANT"/>
    <property type="match status" value="1"/>
</dbReference>
<comment type="subcellular location">
    <subcellularLocation>
        <location evidence="1">Nucleus</location>
    </subcellularLocation>
</comment>
<gene>
    <name evidence="5" type="ORF">CINCED_3A015952</name>
</gene>
<dbReference type="Gene3D" id="1.10.10.60">
    <property type="entry name" value="Homeodomain-like"/>
    <property type="match status" value="1"/>
</dbReference>
<evidence type="ECO:0000259" key="3">
    <source>
        <dbReference type="PROSITE" id="PS51029"/>
    </source>
</evidence>
<organism evidence="5 6">
    <name type="scientific">Cinara cedri</name>
    <dbReference type="NCBI Taxonomy" id="506608"/>
    <lineage>
        <taxon>Eukaryota</taxon>
        <taxon>Metazoa</taxon>
        <taxon>Ecdysozoa</taxon>
        <taxon>Arthropoda</taxon>
        <taxon>Hexapoda</taxon>
        <taxon>Insecta</taxon>
        <taxon>Pterygota</taxon>
        <taxon>Neoptera</taxon>
        <taxon>Paraneoptera</taxon>
        <taxon>Hemiptera</taxon>
        <taxon>Sternorrhyncha</taxon>
        <taxon>Aphidomorpha</taxon>
        <taxon>Aphidoidea</taxon>
        <taxon>Aphididae</taxon>
        <taxon>Lachninae</taxon>
        <taxon>Cinara</taxon>
    </lineage>
</organism>
<dbReference type="AlphaFoldDB" id="A0A5E4N827"/>
<keyword evidence="1" id="KW-0539">Nucleus</keyword>
<dbReference type="InterPro" id="IPR039353">
    <property type="entry name" value="TF_Adf1"/>
</dbReference>
<evidence type="ECO:0000259" key="2">
    <source>
        <dbReference type="PROSITE" id="PS50090"/>
    </source>
</evidence>
<dbReference type="InterPro" id="IPR001005">
    <property type="entry name" value="SANT/Myb"/>
</dbReference>
<dbReference type="GO" id="GO:0006357">
    <property type="term" value="P:regulation of transcription by RNA polymerase II"/>
    <property type="evidence" value="ECO:0007669"/>
    <property type="project" value="TreeGrafter"/>
</dbReference>
<dbReference type="OrthoDB" id="6600747at2759"/>
<keyword evidence="6" id="KW-1185">Reference proteome</keyword>
<name>A0A5E4N827_9HEMI</name>
<reference evidence="5 6" key="1">
    <citation type="submission" date="2019-08" db="EMBL/GenBank/DDBJ databases">
        <authorList>
            <person name="Alioto T."/>
            <person name="Alioto T."/>
            <person name="Gomez Garrido J."/>
        </authorList>
    </citation>
    <scope>NUCLEOTIDE SEQUENCE [LARGE SCALE GENOMIC DNA]</scope>
</reference>
<evidence type="ECO:0000313" key="6">
    <source>
        <dbReference type="Proteomes" id="UP000325440"/>
    </source>
</evidence>